<dbReference type="AlphaFoldDB" id="A0A5M5DPN1"/>
<keyword evidence="3" id="KW-0326">Glycosidase</keyword>
<dbReference type="EMBL" id="VWKB01000050">
    <property type="protein sequence ID" value="KAA4089887.1"/>
    <property type="molecule type" value="Genomic_DNA"/>
</dbReference>
<dbReference type="CDD" id="cd00599">
    <property type="entry name" value="GH25_muramidase"/>
    <property type="match status" value="1"/>
</dbReference>
<dbReference type="Proteomes" id="UP000473905">
    <property type="component" value="Unassembled WGS sequence"/>
</dbReference>
<dbReference type="GO" id="GO:0016998">
    <property type="term" value="P:cell wall macromolecule catabolic process"/>
    <property type="evidence" value="ECO:0007669"/>
    <property type="project" value="InterPro"/>
</dbReference>
<keyword evidence="2 5" id="KW-0378">Hydrolase</keyword>
<dbReference type="GO" id="GO:0016052">
    <property type="term" value="P:carbohydrate catabolic process"/>
    <property type="evidence" value="ECO:0007669"/>
    <property type="project" value="TreeGrafter"/>
</dbReference>
<dbReference type="RefSeq" id="WP_004320223.1">
    <property type="nucleotide sequence ID" value="NZ_DAWEDY010000063.1"/>
</dbReference>
<dbReference type="PANTHER" id="PTHR34135:SF2">
    <property type="entry name" value="LYSOZYME"/>
    <property type="match status" value="1"/>
</dbReference>
<keyword evidence="6" id="KW-1185">Reference proteome</keyword>
<dbReference type="InterPro" id="IPR018077">
    <property type="entry name" value="Glyco_hydro_fam25_subgr"/>
</dbReference>
<evidence type="ECO:0000256" key="4">
    <source>
        <dbReference type="SAM" id="Phobius"/>
    </source>
</evidence>
<dbReference type="GO" id="GO:0009253">
    <property type="term" value="P:peptidoglycan catabolic process"/>
    <property type="evidence" value="ECO:0007669"/>
    <property type="project" value="InterPro"/>
</dbReference>
<protein>
    <submittedName>
        <fullName evidence="5">Glycosyl hydrolase family 25</fullName>
    </submittedName>
</protein>
<keyword evidence="4" id="KW-0472">Membrane</keyword>
<proteinExistence type="inferred from homology"/>
<organism evidence="5 6">
    <name type="scientific">Bacteroides ovatus</name>
    <dbReference type="NCBI Taxonomy" id="28116"/>
    <lineage>
        <taxon>Bacteria</taxon>
        <taxon>Pseudomonadati</taxon>
        <taxon>Bacteroidota</taxon>
        <taxon>Bacteroidia</taxon>
        <taxon>Bacteroidales</taxon>
        <taxon>Bacteroidaceae</taxon>
        <taxon>Bacteroides</taxon>
    </lineage>
</organism>
<name>A0A5M5DPN1_BACOV</name>
<dbReference type="PANTHER" id="PTHR34135">
    <property type="entry name" value="LYSOZYME"/>
    <property type="match status" value="1"/>
</dbReference>
<evidence type="ECO:0000256" key="2">
    <source>
        <dbReference type="ARBA" id="ARBA00022801"/>
    </source>
</evidence>
<dbReference type="Pfam" id="PF01183">
    <property type="entry name" value="Glyco_hydro_25"/>
    <property type="match status" value="1"/>
</dbReference>
<evidence type="ECO:0000256" key="3">
    <source>
        <dbReference type="ARBA" id="ARBA00023295"/>
    </source>
</evidence>
<gene>
    <name evidence="5" type="ORF">F3D66_26410</name>
</gene>
<keyword evidence="4" id="KW-1133">Transmembrane helix</keyword>
<dbReference type="PROSITE" id="PS51904">
    <property type="entry name" value="GLYCOSYL_HYDROL_F25_2"/>
    <property type="match status" value="1"/>
</dbReference>
<comment type="similarity">
    <text evidence="1">Belongs to the glycosyl hydrolase 25 family.</text>
</comment>
<keyword evidence="4" id="KW-0812">Transmembrane</keyword>
<dbReference type="SMART" id="SM00641">
    <property type="entry name" value="Glyco_25"/>
    <property type="match status" value="1"/>
</dbReference>
<dbReference type="SUPFAM" id="SSF51445">
    <property type="entry name" value="(Trans)glycosidases"/>
    <property type="match status" value="1"/>
</dbReference>
<evidence type="ECO:0000313" key="5">
    <source>
        <dbReference type="EMBL" id="KAA4089887.1"/>
    </source>
</evidence>
<reference evidence="5 6" key="1">
    <citation type="journal article" date="2019" name="Nat. Med.">
        <title>A library of human gut bacterial isolates paired with longitudinal multiomics data enables mechanistic microbiome research.</title>
        <authorList>
            <person name="Poyet M."/>
            <person name="Groussin M."/>
            <person name="Gibbons S.M."/>
            <person name="Avila-Pacheco J."/>
            <person name="Jiang X."/>
            <person name="Kearney S.M."/>
            <person name="Perrotta A.R."/>
            <person name="Berdy B."/>
            <person name="Zhao S."/>
            <person name="Lieberman T.D."/>
            <person name="Swanson P.K."/>
            <person name="Smith M."/>
            <person name="Roesemann S."/>
            <person name="Alexander J.E."/>
            <person name="Rich S.A."/>
            <person name="Livny J."/>
            <person name="Vlamakis H."/>
            <person name="Clish C."/>
            <person name="Bullock K."/>
            <person name="Deik A."/>
            <person name="Scott J."/>
            <person name="Pierce K.A."/>
            <person name="Xavier R.J."/>
            <person name="Alm E.J."/>
        </authorList>
    </citation>
    <scope>NUCLEOTIDE SEQUENCE [LARGE SCALE GENOMIC DNA]</scope>
    <source>
        <strain evidence="5 6">BIOML-A134</strain>
    </source>
</reference>
<dbReference type="GO" id="GO:0003796">
    <property type="term" value="F:lysozyme activity"/>
    <property type="evidence" value="ECO:0007669"/>
    <property type="project" value="InterPro"/>
</dbReference>
<dbReference type="InterPro" id="IPR017853">
    <property type="entry name" value="GH"/>
</dbReference>
<evidence type="ECO:0000313" key="6">
    <source>
        <dbReference type="Proteomes" id="UP000473905"/>
    </source>
</evidence>
<feature type="transmembrane region" description="Helical" evidence="4">
    <location>
        <begin position="32"/>
        <end position="52"/>
    </location>
</feature>
<dbReference type="InterPro" id="IPR002053">
    <property type="entry name" value="Glyco_hydro_25"/>
</dbReference>
<comment type="caution">
    <text evidence="5">The sequence shown here is derived from an EMBL/GenBank/DDBJ whole genome shotgun (WGS) entry which is preliminary data.</text>
</comment>
<evidence type="ECO:0000256" key="1">
    <source>
        <dbReference type="ARBA" id="ARBA00010646"/>
    </source>
</evidence>
<accession>A0A5M5DPN1</accession>
<dbReference type="Gene3D" id="3.20.20.80">
    <property type="entry name" value="Glycosidases"/>
    <property type="match status" value="1"/>
</dbReference>
<sequence>MAKKYRRKSRKKENKGLFYCIKRRYIKFLHRIRPLSICTLCVTIFCAIWHLYNNIKIAYPQKERTTIFSDDYNGIDVSKYQGKIDWEKVASDPKIQFVYIKATEGARQVDNKYHDYVDDARKEGLKIGSYHYFIGRKPAKDQFRNFKKHIDKHTQDLIPMVDVEEAGNSSISRDELQRKLNEFMQLVKSEYGKYPLLYSQYGFYKEKLSPEFDKYFLFIARYGKNPPTLNSFGRHNIWQYTEKDEIHGVKGYVDLDRFCNGTTLSDIEL</sequence>